<feature type="transmembrane region" description="Helical" evidence="2">
    <location>
        <begin position="259"/>
        <end position="277"/>
    </location>
</feature>
<feature type="transmembrane region" description="Helical" evidence="2">
    <location>
        <begin position="365"/>
        <end position="384"/>
    </location>
</feature>
<feature type="transmembrane region" description="Helical" evidence="2">
    <location>
        <begin position="297"/>
        <end position="318"/>
    </location>
</feature>
<organism evidence="4 5">
    <name type="scientific">Rubripirellula tenax</name>
    <dbReference type="NCBI Taxonomy" id="2528015"/>
    <lineage>
        <taxon>Bacteria</taxon>
        <taxon>Pseudomonadati</taxon>
        <taxon>Planctomycetota</taxon>
        <taxon>Planctomycetia</taxon>
        <taxon>Pirellulales</taxon>
        <taxon>Pirellulaceae</taxon>
        <taxon>Rubripirellula</taxon>
    </lineage>
</organism>
<feature type="domain" description="Acyltransferase 3" evidence="3">
    <location>
        <begin position="1"/>
        <end position="103"/>
    </location>
</feature>
<feature type="transmembrane region" description="Helical" evidence="2">
    <location>
        <begin position="324"/>
        <end position="344"/>
    </location>
</feature>
<dbReference type="EMBL" id="SJPW01000002">
    <property type="protein sequence ID" value="TWU59196.1"/>
    <property type="molecule type" value="Genomic_DNA"/>
</dbReference>
<dbReference type="InterPro" id="IPR002110">
    <property type="entry name" value="Ankyrin_rpt"/>
</dbReference>
<dbReference type="SUPFAM" id="SSF48403">
    <property type="entry name" value="Ankyrin repeat"/>
    <property type="match status" value="1"/>
</dbReference>
<dbReference type="SMART" id="SM00248">
    <property type="entry name" value="ANK"/>
    <property type="match status" value="2"/>
</dbReference>
<keyword evidence="2" id="KW-0472">Membrane</keyword>
<dbReference type="PROSITE" id="PS50297">
    <property type="entry name" value="ANK_REP_REGION"/>
    <property type="match status" value="1"/>
</dbReference>
<evidence type="ECO:0000256" key="2">
    <source>
        <dbReference type="SAM" id="Phobius"/>
    </source>
</evidence>
<dbReference type="Pfam" id="PF01757">
    <property type="entry name" value="Acyl_transf_3"/>
    <property type="match status" value="2"/>
</dbReference>
<feature type="transmembrane region" description="Helical" evidence="2">
    <location>
        <begin position="29"/>
        <end position="53"/>
    </location>
</feature>
<dbReference type="InterPro" id="IPR002656">
    <property type="entry name" value="Acyl_transf_3_dom"/>
</dbReference>
<proteinExistence type="predicted"/>
<keyword evidence="2" id="KW-1133">Transmembrane helix</keyword>
<dbReference type="PANTHER" id="PTHR36927:SF1">
    <property type="entry name" value="MDO-LIKE PROTEIN"/>
    <property type="match status" value="1"/>
</dbReference>
<keyword evidence="1" id="KW-0040">ANK repeat</keyword>
<keyword evidence="2" id="KW-0812">Transmembrane</keyword>
<evidence type="ECO:0000256" key="1">
    <source>
        <dbReference type="PROSITE-ProRule" id="PRU00023"/>
    </source>
</evidence>
<feature type="repeat" description="ANK" evidence="1">
    <location>
        <begin position="143"/>
        <end position="175"/>
    </location>
</feature>
<dbReference type="InterPro" id="IPR036770">
    <property type="entry name" value="Ankyrin_rpt-contain_sf"/>
</dbReference>
<reference evidence="4 5" key="1">
    <citation type="submission" date="2019-02" db="EMBL/GenBank/DDBJ databases">
        <title>Deep-cultivation of Planctomycetes and their phenomic and genomic characterization uncovers novel biology.</title>
        <authorList>
            <person name="Wiegand S."/>
            <person name="Jogler M."/>
            <person name="Boedeker C."/>
            <person name="Pinto D."/>
            <person name="Vollmers J."/>
            <person name="Rivas-Marin E."/>
            <person name="Kohn T."/>
            <person name="Peeters S.H."/>
            <person name="Heuer A."/>
            <person name="Rast P."/>
            <person name="Oberbeckmann S."/>
            <person name="Bunk B."/>
            <person name="Jeske O."/>
            <person name="Meyerdierks A."/>
            <person name="Storesund J.E."/>
            <person name="Kallscheuer N."/>
            <person name="Luecker S."/>
            <person name="Lage O.M."/>
            <person name="Pohl T."/>
            <person name="Merkel B.J."/>
            <person name="Hornburger P."/>
            <person name="Mueller R.-W."/>
            <person name="Bruemmer F."/>
            <person name="Labrenz M."/>
            <person name="Spormann A.M."/>
            <person name="Op Den Camp H."/>
            <person name="Overmann J."/>
            <person name="Amann R."/>
            <person name="Jetten M.S.M."/>
            <person name="Mascher T."/>
            <person name="Medema M.H."/>
            <person name="Devos D.P."/>
            <person name="Kaster A.-K."/>
            <person name="Ovreas L."/>
            <person name="Rohde M."/>
            <person name="Galperin M.Y."/>
            <person name="Jogler C."/>
        </authorList>
    </citation>
    <scope>NUCLEOTIDE SEQUENCE [LARGE SCALE GENOMIC DNA]</scope>
    <source>
        <strain evidence="4 5">Poly51</strain>
    </source>
</reference>
<feature type="transmembrane region" description="Helical" evidence="2">
    <location>
        <begin position="433"/>
        <end position="451"/>
    </location>
</feature>
<evidence type="ECO:0000313" key="5">
    <source>
        <dbReference type="Proteomes" id="UP000318288"/>
    </source>
</evidence>
<feature type="domain" description="Acyltransferase 3" evidence="3">
    <location>
        <begin position="250"/>
        <end position="473"/>
    </location>
</feature>
<comment type="caution">
    <text evidence="4">The sequence shown here is derived from an EMBL/GenBank/DDBJ whole genome shotgun (WGS) entry which is preliminary data.</text>
</comment>
<evidence type="ECO:0000313" key="4">
    <source>
        <dbReference type="EMBL" id="TWU59196.1"/>
    </source>
</evidence>
<dbReference type="EC" id="2.1.-.-" evidence="4"/>
<dbReference type="InterPro" id="IPR050623">
    <property type="entry name" value="Glucan_succinyl_AcylTrfase"/>
</dbReference>
<dbReference type="Gene3D" id="1.25.40.20">
    <property type="entry name" value="Ankyrin repeat-containing domain"/>
    <property type="match status" value="1"/>
</dbReference>
<gene>
    <name evidence="4" type="primary">mdoC</name>
    <name evidence="4" type="ORF">Poly51_19820</name>
</gene>
<keyword evidence="5" id="KW-1185">Reference proteome</keyword>
<name>A0A5C6FGH6_9BACT</name>
<dbReference type="Proteomes" id="UP000318288">
    <property type="component" value="Unassembled WGS sequence"/>
</dbReference>
<feature type="transmembrane region" description="Helical" evidence="2">
    <location>
        <begin position="390"/>
        <end position="413"/>
    </location>
</feature>
<accession>A0A5C6FGH6</accession>
<dbReference type="PANTHER" id="PTHR36927">
    <property type="entry name" value="BLR4337 PROTEIN"/>
    <property type="match status" value="1"/>
</dbReference>
<protein>
    <submittedName>
        <fullName evidence="4">Glucans biosynthesis protein C</fullName>
        <ecNumber evidence="4">2.1.-.-</ecNumber>
    </submittedName>
</protein>
<dbReference type="PROSITE" id="PS50088">
    <property type="entry name" value="ANK_REPEAT"/>
    <property type="match status" value="1"/>
</dbReference>
<feature type="transmembrane region" description="Helical" evidence="2">
    <location>
        <begin position="74"/>
        <end position="96"/>
    </location>
</feature>
<dbReference type="AlphaFoldDB" id="A0A5C6FGH6"/>
<dbReference type="GO" id="GO:0016747">
    <property type="term" value="F:acyltransferase activity, transferring groups other than amino-acyl groups"/>
    <property type="evidence" value="ECO:0007669"/>
    <property type="project" value="InterPro"/>
</dbReference>
<sequence>MLLGIALHAAIAFIPGAGGWMIKDSQTSDFFGLFLAAIHGFRMPLFFLISGFFTMMLYRRRGLKSLLGHRIKRIFIPMIIGLFTIIPAMWVVGAYVQSDTKVSTGELPSHDVDNIHVVAAVGDVDRLDQLLSDGVEVDLANQNRTTPLMMAVMFGQAEAAKLLVGRGADPSKRNEFGSSASDMLELDDGTTKWVADMIGIQHDAKSIAAGRTDVAKLLPQPSDASRRLTKDGPQARKLRNKLAGAIATLTYIPLFGHLWFLWFLCWLVVGFAIVALIGRAVRFPNLPASLTKSSWSYAWAIPLTMIPQAFMGTGAMNFGPDTSIGLLPMPAVLVYYAIFFGFGAMYFDAKGAAGSEVDQRMGRRWAITIPLCLLVLFPLGIMAGEQPGGWGRFASVFAQASYVWLMSLAMIGVFRRYLSSPNRVIRYLSDSSYWLYLAHLPLVILVQSWLSDYPMSPFLKFPIVCLVTTGILLASYQCLVRYSPIGTLLNGKRRRFFEQALAVEEDPIEAKLVDAELFG</sequence>
<keyword evidence="4" id="KW-0808">Transferase</keyword>
<dbReference type="Pfam" id="PF12796">
    <property type="entry name" value="Ank_2"/>
    <property type="match status" value="1"/>
</dbReference>
<evidence type="ECO:0000259" key="3">
    <source>
        <dbReference type="Pfam" id="PF01757"/>
    </source>
</evidence>
<feature type="transmembrane region" description="Helical" evidence="2">
    <location>
        <begin position="457"/>
        <end position="476"/>
    </location>
</feature>